<dbReference type="PANTHER" id="PTHR43963">
    <property type="entry name" value="CARBONYL REDUCTASE 1-RELATED"/>
    <property type="match status" value="1"/>
</dbReference>
<keyword evidence="5" id="KW-1185">Reference proteome</keyword>
<evidence type="ECO:0000313" key="4">
    <source>
        <dbReference type="Ensembl" id="ENSNVIP00000020167.1"/>
    </source>
</evidence>
<dbReference type="GeneTree" id="ENSGT00940000162541"/>
<reference evidence="4" key="1">
    <citation type="submission" date="2025-08" db="UniProtKB">
        <authorList>
            <consortium name="Ensembl"/>
        </authorList>
    </citation>
    <scope>IDENTIFICATION</scope>
</reference>
<evidence type="ECO:0000313" key="5">
    <source>
        <dbReference type="Proteomes" id="UP000694425"/>
    </source>
</evidence>
<dbReference type="PANTHER" id="PTHR43963:SF3">
    <property type="entry name" value="CARBONYL REDUCTASE [NADPH] 3"/>
    <property type="match status" value="1"/>
</dbReference>
<keyword evidence="3" id="KW-0560">Oxidoreductase</keyword>
<organism evidence="4 5">
    <name type="scientific">Neovison vison</name>
    <name type="common">American mink</name>
    <name type="synonym">Mustela vison</name>
    <dbReference type="NCBI Taxonomy" id="452646"/>
    <lineage>
        <taxon>Eukaryota</taxon>
        <taxon>Metazoa</taxon>
        <taxon>Chordata</taxon>
        <taxon>Craniata</taxon>
        <taxon>Vertebrata</taxon>
        <taxon>Euteleostomi</taxon>
        <taxon>Mammalia</taxon>
        <taxon>Eutheria</taxon>
        <taxon>Laurasiatheria</taxon>
        <taxon>Carnivora</taxon>
        <taxon>Caniformia</taxon>
        <taxon>Musteloidea</taxon>
        <taxon>Mustelidae</taxon>
        <taxon>Mustelinae</taxon>
        <taxon>Neogale</taxon>
    </lineage>
</organism>
<dbReference type="AlphaFoldDB" id="A0A8C7ESQ6"/>
<accession>A0A8C7ESQ6</accession>
<dbReference type="Pfam" id="PF00106">
    <property type="entry name" value="adh_short"/>
    <property type="match status" value="1"/>
</dbReference>
<comment type="similarity">
    <text evidence="1">Belongs to the short-chain dehydrogenases/reductases (SDR) family.</text>
</comment>
<name>A0A8C7ESQ6_NEOVI</name>
<evidence type="ECO:0008006" key="6">
    <source>
        <dbReference type="Google" id="ProtNLM"/>
    </source>
</evidence>
<proteinExistence type="inferred from homology"/>
<dbReference type="Gene3D" id="3.40.50.720">
    <property type="entry name" value="NAD(P)-binding Rossmann-like Domain"/>
    <property type="match status" value="1"/>
</dbReference>
<evidence type="ECO:0000256" key="1">
    <source>
        <dbReference type="ARBA" id="ARBA00006484"/>
    </source>
</evidence>
<dbReference type="Proteomes" id="UP000694425">
    <property type="component" value="Unplaced"/>
</dbReference>
<dbReference type="Ensembl" id="ENSNVIT00000023497.1">
    <property type="protein sequence ID" value="ENSNVIP00000020167.1"/>
    <property type="gene ID" value="ENSNVIG00000015812.1"/>
</dbReference>
<evidence type="ECO:0000256" key="2">
    <source>
        <dbReference type="ARBA" id="ARBA00022857"/>
    </source>
</evidence>
<keyword evidence="2" id="KW-0521">NADP</keyword>
<dbReference type="InterPro" id="IPR036291">
    <property type="entry name" value="NAD(P)-bd_dom_sf"/>
</dbReference>
<dbReference type="GO" id="GO:0004090">
    <property type="term" value="F:carbonyl reductase (NADPH) activity"/>
    <property type="evidence" value="ECO:0007669"/>
    <property type="project" value="TreeGrafter"/>
</dbReference>
<evidence type="ECO:0000256" key="3">
    <source>
        <dbReference type="ARBA" id="ARBA00023002"/>
    </source>
</evidence>
<protein>
    <recommendedName>
        <fullName evidence="6">Carbonyl reductase [NADPH] 3</fullName>
    </recommendedName>
</protein>
<sequence>MSSCSRVALVTGANKGIGFAIARDLCRQFSGDVVLTARDEARGRAAVQQLQAEGLSPRFHLLDIDDLQSIRALRDFLRREYGGLNVLVNNAGIAFKPDDPTPFYIQADITLKTNFFATRNVCIELLPIIKPHGKSNHVDCQVVSLDKKWAVGLSFRSDLGMPFLCVGDTENCTPVPSTGVMIPGSWDQARHRALCSLGSQLPPLSLPICDLCLSNK</sequence>
<dbReference type="InterPro" id="IPR002347">
    <property type="entry name" value="SDR_fam"/>
</dbReference>
<reference evidence="4" key="2">
    <citation type="submission" date="2025-09" db="UniProtKB">
        <authorList>
            <consortium name="Ensembl"/>
        </authorList>
    </citation>
    <scope>IDENTIFICATION</scope>
</reference>
<dbReference type="PRINTS" id="PR00081">
    <property type="entry name" value="GDHRDH"/>
</dbReference>
<dbReference type="SUPFAM" id="SSF51735">
    <property type="entry name" value="NAD(P)-binding Rossmann-fold domains"/>
    <property type="match status" value="1"/>
</dbReference>